<dbReference type="InterPro" id="IPR037124">
    <property type="entry name" value="Chaperonin_GroES_sf"/>
</dbReference>
<sequence>MKLRPLGNRVVVQPLSEEETTKSGIILPDTVDKEKKAEGKILAIGAGEKIQKLDLKIGDKVLFGKYAGEEVKVEEVEYKILSDEDVLAVIE</sequence>
<keyword evidence="2 3" id="KW-0143">Chaperone</keyword>
<dbReference type="GO" id="GO:0051087">
    <property type="term" value="F:protein-folding chaperone binding"/>
    <property type="evidence" value="ECO:0007669"/>
    <property type="project" value="TreeGrafter"/>
</dbReference>
<dbReference type="AlphaFoldDB" id="A0A1G1Y0B4"/>
<dbReference type="Proteomes" id="UP000178930">
    <property type="component" value="Unassembled WGS sequence"/>
</dbReference>
<dbReference type="PANTHER" id="PTHR10772:SF63">
    <property type="entry name" value="20 KDA CHAPERONIN, CHLOROPLASTIC"/>
    <property type="match status" value="1"/>
</dbReference>
<evidence type="ECO:0000256" key="1">
    <source>
        <dbReference type="ARBA" id="ARBA00006975"/>
    </source>
</evidence>
<evidence type="ECO:0000256" key="2">
    <source>
        <dbReference type="ARBA" id="ARBA00023186"/>
    </source>
</evidence>
<dbReference type="PANTHER" id="PTHR10772">
    <property type="entry name" value="10 KDA HEAT SHOCK PROTEIN"/>
    <property type="match status" value="1"/>
</dbReference>
<dbReference type="PRINTS" id="PR00297">
    <property type="entry name" value="CHAPERONIN10"/>
</dbReference>
<evidence type="ECO:0000313" key="5">
    <source>
        <dbReference type="EMBL" id="OGY45286.1"/>
    </source>
</evidence>
<dbReference type="GO" id="GO:0046872">
    <property type="term" value="F:metal ion binding"/>
    <property type="evidence" value="ECO:0007669"/>
    <property type="project" value="TreeGrafter"/>
</dbReference>
<comment type="subcellular location">
    <subcellularLocation>
        <location evidence="3">Cytoplasm</location>
    </subcellularLocation>
</comment>
<reference evidence="5 6" key="1">
    <citation type="journal article" date="2016" name="Nat. Commun.">
        <title>Thousands of microbial genomes shed light on interconnected biogeochemical processes in an aquifer system.</title>
        <authorList>
            <person name="Anantharaman K."/>
            <person name="Brown C.T."/>
            <person name="Hug L.A."/>
            <person name="Sharon I."/>
            <person name="Castelle C.J."/>
            <person name="Probst A.J."/>
            <person name="Thomas B.C."/>
            <person name="Singh A."/>
            <person name="Wilkins M.J."/>
            <person name="Karaoz U."/>
            <person name="Brodie E.L."/>
            <person name="Williams K.H."/>
            <person name="Hubbard S.S."/>
            <person name="Banfield J.F."/>
        </authorList>
    </citation>
    <scope>NUCLEOTIDE SEQUENCE [LARGE SCALE GENOMIC DNA]</scope>
</reference>
<comment type="caution">
    <text evidence="5">The sequence shown here is derived from an EMBL/GenBank/DDBJ whole genome shotgun (WGS) entry which is preliminary data.</text>
</comment>
<dbReference type="EMBL" id="MHIB01000003">
    <property type="protein sequence ID" value="OGY45286.1"/>
    <property type="molecule type" value="Genomic_DNA"/>
</dbReference>
<dbReference type="STRING" id="1797532.A2729_00385"/>
<dbReference type="GO" id="GO:0044183">
    <property type="term" value="F:protein folding chaperone"/>
    <property type="evidence" value="ECO:0007669"/>
    <property type="project" value="InterPro"/>
</dbReference>
<dbReference type="Pfam" id="PF00166">
    <property type="entry name" value="Cpn10"/>
    <property type="match status" value="1"/>
</dbReference>
<comment type="similarity">
    <text evidence="1 3 4">Belongs to the GroES chaperonin family.</text>
</comment>
<dbReference type="InterPro" id="IPR020818">
    <property type="entry name" value="Chaperonin_GroES"/>
</dbReference>
<comment type="function">
    <text evidence="3 4">Together with the chaperonin GroEL, plays an essential role in assisting protein folding. The GroEL-GroES system forms a nano-cage that allows encapsulation of the non-native substrate proteins and provides a physical environment optimized to promote and accelerate protein folding. GroES binds to the apical surface of the GroEL ring, thereby capping the opening of the GroEL channel.</text>
</comment>
<dbReference type="CDD" id="cd00320">
    <property type="entry name" value="cpn10"/>
    <property type="match status" value="1"/>
</dbReference>
<comment type="subunit">
    <text evidence="3">Heptamer of 7 subunits arranged in a ring. Interacts with the chaperonin GroEL.</text>
</comment>
<dbReference type="FunFam" id="2.30.33.40:FF:000001">
    <property type="entry name" value="10 kDa chaperonin"/>
    <property type="match status" value="1"/>
</dbReference>
<name>A0A1G1Y0B4_9BACT</name>
<accession>A0A1G1Y0B4</accession>
<evidence type="ECO:0000256" key="3">
    <source>
        <dbReference type="HAMAP-Rule" id="MF_00580"/>
    </source>
</evidence>
<dbReference type="InterPro" id="IPR011032">
    <property type="entry name" value="GroES-like_sf"/>
</dbReference>
<dbReference type="InterPro" id="IPR018369">
    <property type="entry name" value="Chaprnonin_Cpn10_CS"/>
</dbReference>
<dbReference type="SMART" id="SM00883">
    <property type="entry name" value="Cpn10"/>
    <property type="match status" value="1"/>
</dbReference>
<proteinExistence type="inferred from homology"/>
<dbReference type="HAMAP" id="MF_00580">
    <property type="entry name" value="CH10"/>
    <property type="match status" value="1"/>
</dbReference>
<dbReference type="SUPFAM" id="SSF50129">
    <property type="entry name" value="GroES-like"/>
    <property type="match status" value="1"/>
</dbReference>
<evidence type="ECO:0000313" key="6">
    <source>
        <dbReference type="Proteomes" id="UP000178930"/>
    </source>
</evidence>
<dbReference type="GO" id="GO:0005737">
    <property type="term" value="C:cytoplasm"/>
    <property type="evidence" value="ECO:0007669"/>
    <property type="project" value="UniProtKB-SubCell"/>
</dbReference>
<dbReference type="NCBIfam" id="NF001531">
    <property type="entry name" value="PRK00364.2-2"/>
    <property type="match status" value="1"/>
</dbReference>
<dbReference type="PROSITE" id="PS00681">
    <property type="entry name" value="CHAPERONINS_CPN10"/>
    <property type="match status" value="1"/>
</dbReference>
<organism evidence="5 6">
    <name type="scientific">Candidatus Buchananbacteria bacterium RIFCSPHIGHO2_01_FULL_39_14</name>
    <dbReference type="NCBI Taxonomy" id="1797532"/>
    <lineage>
        <taxon>Bacteria</taxon>
        <taxon>Candidatus Buchananiibacteriota</taxon>
    </lineage>
</organism>
<protein>
    <recommendedName>
        <fullName evidence="3">Co-chaperonin GroES</fullName>
    </recommendedName>
    <alternativeName>
        <fullName evidence="3">10 kDa chaperonin</fullName>
    </alternativeName>
    <alternativeName>
        <fullName evidence="3">Chaperonin-10</fullName>
        <shortName evidence="3">Cpn10</shortName>
    </alternativeName>
</protein>
<gene>
    <name evidence="3" type="primary">groES</name>
    <name evidence="3" type="synonym">groS</name>
    <name evidence="5" type="ORF">A2729_00385</name>
</gene>
<dbReference type="Gene3D" id="2.30.33.40">
    <property type="entry name" value="GroES chaperonin"/>
    <property type="match status" value="1"/>
</dbReference>
<keyword evidence="3" id="KW-0963">Cytoplasm</keyword>
<evidence type="ECO:0000256" key="4">
    <source>
        <dbReference type="RuleBase" id="RU000535"/>
    </source>
</evidence>
<dbReference type="GO" id="GO:0051082">
    <property type="term" value="F:unfolded protein binding"/>
    <property type="evidence" value="ECO:0007669"/>
    <property type="project" value="TreeGrafter"/>
</dbReference>
<dbReference type="GO" id="GO:0005524">
    <property type="term" value="F:ATP binding"/>
    <property type="evidence" value="ECO:0007669"/>
    <property type="project" value="InterPro"/>
</dbReference>